<dbReference type="AlphaFoldDB" id="A0A7K0KGR8"/>
<gene>
    <name evidence="1" type="ORF">FYJ73_10710</name>
</gene>
<sequence>MRDQVLWRKIARIIILIKDQLGIPVEKAMDLFYRSHTFELLNNPETGLQLMSDQYIFEDFCKEMEA</sequence>
<evidence type="ECO:0000313" key="1">
    <source>
        <dbReference type="EMBL" id="MST85126.1"/>
    </source>
</evidence>
<reference evidence="1 2" key="1">
    <citation type="submission" date="2019-08" db="EMBL/GenBank/DDBJ databases">
        <title>In-depth cultivation of the pig gut microbiome towards novel bacterial diversity and tailored functional studies.</title>
        <authorList>
            <person name="Wylensek D."/>
            <person name="Hitch T.C.A."/>
            <person name="Clavel T."/>
        </authorList>
    </citation>
    <scope>NUCLEOTIDE SEQUENCE [LARGE SCALE GENOMIC DNA]</scope>
    <source>
        <strain evidence="1 2">LKV-178-WT-2A</strain>
    </source>
</reference>
<comment type="caution">
    <text evidence="1">The sequence shown here is derived from an EMBL/GenBank/DDBJ whole genome shotgun (WGS) entry which is preliminary data.</text>
</comment>
<dbReference type="Proteomes" id="UP000438914">
    <property type="component" value="Unassembled WGS sequence"/>
</dbReference>
<accession>A0A7K0KGR8</accession>
<name>A0A7K0KGR8_9BACT</name>
<dbReference type="EMBL" id="VUNG01000029">
    <property type="protein sequence ID" value="MST85126.1"/>
    <property type="molecule type" value="Genomic_DNA"/>
</dbReference>
<protein>
    <submittedName>
        <fullName evidence="1">DUF3791 domain-containing protein</fullName>
    </submittedName>
</protein>
<evidence type="ECO:0000313" key="2">
    <source>
        <dbReference type="Proteomes" id="UP000438914"/>
    </source>
</evidence>
<organism evidence="1 2">
    <name type="scientific">Hallella mizrahii</name>
    <dbReference type="NCBI Taxonomy" id="2606637"/>
    <lineage>
        <taxon>Bacteria</taxon>
        <taxon>Pseudomonadati</taxon>
        <taxon>Bacteroidota</taxon>
        <taxon>Bacteroidia</taxon>
        <taxon>Bacteroidales</taxon>
        <taxon>Prevotellaceae</taxon>
        <taxon>Hallella</taxon>
    </lineage>
</organism>
<proteinExistence type="predicted"/>
<keyword evidence="2" id="KW-1185">Reference proteome</keyword>